<dbReference type="PROSITE" id="PS50005">
    <property type="entry name" value="TPR"/>
    <property type="match status" value="1"/>
</dbReference>
<dbReference type="EMBL" id="CP120631">
    <property type="protein sequence ID" value="WEW62003.1"/>
    <property type="molecule type" value="Genomic_DNA"/>
</dbReference>
<feature type="domain" description="Cns1/TTC4 wheel" evidence="6">
    <location>
        <begin position="277"/>
        <end position="387"/>
    </location>
</feature>
<dbReference type="Pfam" id="PF18972">
    <property type="entry name" value="Wheel"/>
    <property type="match status" value="1"/>
</dbReference>
<evidence type="ECO:0000256" key="5">
    <source>
        <dbReference type="SAM" id="MobiDB-lite"/>
    </source>
</evidence>
<dbReference type="InterPro" id="IPR044059">
    <property type="entry name" value="Csn1/TTC4_wheel"/>
</dbReference>
<keyword evidence="1" id="KW-0677">Repeat</keyword>
<dbReference type="InterPro" id="IPR019734">
    <property type="entry name" value="TPR_rpt"/>
</dbReference>
<keyword evidence="8" id="KW-1185">Reference proteome</keyword>
<dbReference type="AlphaFoldDB" id="A0AAF0DPE0"/>
<keyword evidence="2 4" id="KW-0802">TPR repeat</keyword>
<dbReference type="GO" id="GO:0051879">
    <property type="term" value="F:Hsp90 protein binding"/>
    <property type="evidence" value="ECO:0007669"/>
    <property type="project" value="InterPro"/>
</dbReference>
<dbReference type="GO" id="GO:0005829">
    <property type="term" value="C:cytosol"/>
    <property type="evidence" value="ECO:0007669"/>
    <property type="project" value="TreeGrafter"/>
</dbReference>
<evidence type="ECO:0000256" key="3">
    <source>
        <dbReference type="ARBA" id="ARBA00023602"/>
    </source>
</evidence>
<comment type="similarity">
    <text evidence="3">Belongs to the TTC4 family.</text>
</comment>
<dbReference type="GO" id="GO:0005634">
    <property type="term" value="C:nucleus"/>
    <property type="evidence" value="ECO:0007669"/>
    <property type="project" value="TreeGrafter"/>
</dbReference>
<gene>
    <name evidence="7" type="primary">CNS1</name>
    <name evidence="7" type="ORF">PRK78_007503</name>
</gene>
<dbReference type="InterPro" id="IPR011990">
    <property type="entry name" value="TPR-like_helical_dom_sf"/>
</dbReference>
<feature type="region of interest" description="Disordered" evidence="5">
    <location>
        <begin position="1"/>
        <end position="31"/>
    </location>
</feature>
<evidence type="ECO:0000256" key="2">
    <source>
        <dbReference type="ARBA" id="ARBA00022803"/>
    </source>
</evidence>
<dbReference type="GO" id="GO:0006457">
    <property type="term" value="P:protein folding"/>
    <property type="evidence" value="ECO:0007669"/>
    <property type="project" value="TreeGrafter"/>
</dbReference>
<dbReference type="CDD" id="cd21381">
    <property type="entry name" value="CTWD_TTC4"/>
    <property type="match status" value="1"/>
</dbReference>
<reference evidence="7" key="1">
    <citation type="submission" date="2023-03" db="EMBL/GenBank/DDBJ databases">
        <title>Emydomyces testavorans Genome Sequence.</title>
        <authorList>
            <person name="Hoyer L."/>
        </authorList>
    </citation>
    <scope>NUCLEOTIDE SEQUENCE</scope>
    <source>
        <strain evidence="7">16-2883</strain>
    </source>
</reference>
<accession>A0AAF0DPE0</accession>
<dbReference type="PANTHER" id="PTHR46035:SF1">
    <property type="entry name" value="TETRATRICOPEPTIDE REPEAT PROTEIN 4"/>
    <property type="match status" value="1"/>
</dbReference>
<evidence type="ECO:0000259" key="6">
    <source>
        <dbReference type="Pfam" id="PF18972"/>
    </source>
</evidence>
<evidence type="ECO:0000256" key="4">
    <source>
        <dbReference type="PROSITE-ProRule" id="PRU00339"/>
    </source>
</evidence>
<name>A0AAF0DPE0_9EURO</name>
<evidence type="ECO:0000313" key="7">
    <source>
        <dbReference type="EMBL" id="WEW62003.1"/>
    </source>
</evidence>
<dbReference type="Proteomes" id="UP001219355">
    <property type="component" value="Chromosome 5"/>
</dbReference>
<evidence type="ECO:0000313" key="8">
    <source>
        <dbReference type="Proteomes" id="UP001219355"/>
    </source>
</evidence>
<feature type="repeat" description="TPR" evidence="4">
    <location>
        <begin position="176"/>
        <end position="209"/>
    </location>
</feature>
<protein>
    <submittedName>
        <fullName evidence="7">HSP70/90 co-chaperone</fullName>
    </submittedName>
</protein>
<evidence type="ECO:0000256" key="1">
    <source>
        <dbReference type="ARBA" id="ARBA00022737"/>
    </source>
</evidence>
<dbReference type="PANTHER" id="PTHR46035">
    <property type="entry name" value="TETRATRICOPEPTIDE REPEAT PROTEIN 4"/>
    <property type="match status" value="1"/>
</dbReference>
<proteinExistence type="inferred from homology"/>
<dbReference type="SMART" id="SM00028">
    <property type="entry name" value="TPR"/>
    <property type="match status" value="2"/>
</dbReference>
<dbReference type="Gene3D" id="1.25.40.10">
    <property type="entry name" value="Tetratricopeptide repeat domain"/>
    <property type="match status" value="1"/>
</dbReference>
<organism evidence="7 8">
    <name type="scientific">Emydomyces testavorans</name>
    <dbReference type="NCBI Taxonomy" id="2070801"/>
    <lineage>
        <taxon>Eukaryota</taxon>
        <taxon>Fungi</taxon>
        <taxon>Dikarya</taxon>
        <taxon>Ascomycota</taxon>
        <taxon>Pezizomycotina</taxon>
        <taxon>Eurotiomycetes</taxon>
        <taxon>Eurotiomycetidae</taxon>
        <taxon>Onygenales</taxon>
        <taxon>Nannizziopsiaceae</taxon>
        <taxon>Emydomyces</taxon>
    </lineage>
</organism>
<dbReference type="SUPFAM" id="SSF48452">
    <property type="entry name" value="TPR-like"/>
    <property type="match status" value="1"/>
</dbReference>
<dbReference type="GO" id="GO:0030544">
    <property type="term" value="F:Hsp70 protein binding"/>
    <property type="evidence" value="ECO:0007669"/>
    <property type="project" value="TreeGrafter"/>
</dbReference>
<sequence>MSPTRSTETPFPINHTALPSANNNDPTLSTAPALPPALASVKSHTSSSLASLLNQTPLFMTDIEQAQTDSAGDENVFLEAIRALQHEGTRAEVAGGFHETGNELAREKNWVDAREFYGKALAAIRDTAGKGDGRREDMEGDERRLREIEEKVLDPENYRSCILDCAATLKLNPHNVKAYYRSARALLALDKLPEAQDATDRGLALDPANKPLHLTAQHISARRTALDALTAKQRAQHEHTQRAKLTLATALRARGIRVRQTPQPPDLEDAAMHLSPDPLSPQSTLVVPCVLLYPLHGQSDLIKGFAETQCLRDHLEYILPVPWDEAGEYGAVEKVDCFMETVAGGLVKVGKGVSLLEVLSEGKVEIVDGLVRINVVPVGKSKMWIEEMKARRMGG</sequence>